<dbReference type="AlphaFoldDB" id="A0A9N9AZI6"/>
<dbReference type="PANTHER" id="PTHR11384:SF69">
    <property type="entry name" value="PEROXISOMAL LONG-CHAIN FATTY ACID IMPORT PROTEIN 1"/>
    <property type="match status" value="1"/>
</dbReference>
<gene>
    <name evidence="7" type="ORF">AGERDE_LOCUS6636</name>
</gene>
<keyword evidence="4 5" id="KW-0472">Membrane</keyword>
<dbReference type="Gene3D" id="1.10.10.60">
    <property type="entry name" value="Homeodomain-like"/>
    <property type="match status" value="1"/>
</dbReference>
<dbReference type="InterPro" id="IPR036640">
    <property type="entry name" value="ABC1_TM_sf"/>
</dbReference>
<dbReference type="PANTHER" id="PTHR11384">
    <property type="entry name" value="ATP-BINDING CASSETTE, SUB-FAMILY D MEMBER"/>
    <property type="match status" value="1"/>
</dbReference>
<dbReference type="GO" id="GO:0005324">
    <property type="term" value="F:long-chain fatty acid transmembrane transporter activity"/>
    <property type="evidence" value="ECO:0007669"/>
    <property type="project" value="TreeGrafter"/>
</dbReference>
<feature type="transmembrane region" description="Helical" evidence="5">
    <location>
        <begin position="56"/>
        <end position="75"/>
    </location>
</feature>
<sequence>DAGRGRSAIIKNDRPEVKRAGVTKVNKQNVAVDRVFYERLRKLLKIVIPGYKSKEFWLLIVHSGFLVLLSVYIATLDGRIASALVRKNSKEFMGGILLWMFVAIPATYTNSMLTYMQNKLAIQFRTRLADYIHNQYLSDMTFYTIGNLDDRIKNAEQCVTVDTMKFCNSLSILYSNLAKPILDAFIYNFQLSRSVGSEALFSVCLIIYFSSMLLRTLTPSFGKMVAEEQRLESEFRFTHSRLIENAEEIALYAGHCVEKTILDRAYFALIKHINKRFRMRIFHGMMEDFIIKYFWGAMGLVLCSVPGIKKSDLGSRTEARTESGIILRFFMATENELVPLSPSSLSSSSHFSLTPIPNNRASDKRKAAATNLTEKTKKTLKQKDIAVEYEISKQSVSDIVKAKEQWLKIESGIPLAESKSQSDLDLSDSLLMEKALLFAEEFESYKKRGESGSVNIDEIPKFREQLQDIIKDYESQDVFNCDETALYWMLEPSRTLAYSPVKGKKKSKD</sequence>
<dbReference type="GO" id="GO:0042760">
    <property type="term" value="P:very long-chain fatty acid catabolic process"/>
    <property type="evidence" value="ECO:0007669"/>
    <property type="project" value="TreeGrafter"/>
</dbReference>
<evidence type="ECO:0000313" key="7">
    <source>
        <dbReference type="EMBL" id="CAG8550382.1"/>
    </source>
</evidence>
<feature type="transmembrane region" description="Helical" evidence="5">
    <location>
        <begin position="96"/>
        <end position="116"/>
    </location>
</feature>
<dbReference type="InterPro" id="IPR011527">
    <property type="entry name" value="ABC1_TM_dom"/>
</dbReference>
<dbReference type="GO" id="GO:0005778">
    <property type="term" value="C:peroxisomal membrane"/>
    <property type="evidence" value="ECO:0007669"/>
    <property type="project" value="TreeGrafter"/>
</dbReference>
<evidence type="ECO:0000256" key="2">
    <source>
        <dbReference type="ARBA" id="ARBA00022692"/>
    </source>
</evidence>
<evidence type="ECO:0000313" key="8">
    <source>
        <dbReference type="Proteomes" id="UP000789831"/>
    </source>
</evidence>
<feature type="domain" description="ABC transmembrane type-1" evidence="6">
    <location>
        <begin position="43"/>
        <end position="306"/>
    </location>
</feature>
<accession>A0A9N9AZI6</accession>
<evidence type="ECO:0000259" key="6">
    <source>
        <dbReference type="Pfam" id="PF06472"/>
    </source>
</evidence>
<protein>
    <submittedName>
        <fullName evidence="7">4796_t:CDS:1</fullName>
    </submittedName>
</protein>
<dbReference type="SUPFAM" id="SSF90123">
    <property type="entry name" value="ABC transporter transmembrane region"/>
    <property type="match status" value="1"/>
</dbReference>
<comment type="caution">
    <text evidence="7">The sequence shown here is derived from an EMBL/GenBank/DDBJ whole genome shotgun (WGS) entry which is preliminary data.</text>
</comment>
<reference evidence="7" key="1">
    <citation type="submission" date="2021-06" db="EMBL/GenBank/DDBJ databases">
        <authorList>
            <person name="Kallberg Y."/>
            <person name="Tangrot J."/>
            <person name="Rosling A."/>
        </authorList>
    </citation>
    <scope>NUCLEOTIDE SEQUENCE</scope>
    <source>
        <strain evidence="7">MT106</strain>
    </source>
</reference>
<evidence type="ECO:0000256" key="3">
    <source>
        <dbReference type="ARBA" id="ARBA00022989"/>
    </source>
</evidence>
<dbReference type="Gene3D" id="1.20.1560.10">
    <property type="entry name" value="ABC transporter type 1, transmembrane domain"/>
    <property type="match status" value="1"/>
</dbReference>
<name>A0A9N9AZI6_9GLOM</name>
<dbReference type="GO" id="GO:0005524">
    <property type="term" value="F:ATP binding"/>
    <property type="evidence" value="ECO:0007669"/>
    <property type="project" value="InterPro"/>
</dbReference>
<keyword evidence="1" id="KW-0813">Transport</keyword>
<dbReference type="InterPro" id="IPR050835">
    <property type="entry name" value="ABC_transporter_sub-D"/>
</dbReference>
<dbReference type="GO" id="GO:0006635">
    <property type="term" value="P:fatty acid beta-oxidation"/>
    <property type="evidence" value="ECO:0007669"/>
    <property type="project" value="TreeGrafter"/>
</dbReference>
<feature type="non-terminal residue" evidence="7">
    <location>
        <position position="1"/>
    </location>
</feature>
<proteinExistence type="predicted"/>
<dbReference type="OrthoDB" id="422637at2759"/>
<dbReference type="GO" id="GO:0140359">
    <property type="term" value="F:ABC-type transporter activity"/>
    <property type="evidence" value="ECO:0007669"/>
    <property type="project" value="InterPro"/>
</dbReference>
<dbReference type="GO" id="GO:0007031">
    <property type="term" value="P:peroxisome organization"/>
    <property type="evidence" value="ECO:0007669"/>
    <property type="project" value="TreeGrafter"/>
</dbReference>
<keyword evidence="8" id="KW-1185">Reference proteome</keyword>
<feature type="transmembrane region" description="Helical" evidence="5">
    <location>
        <begin position="199"/>
        <end position="217"/>
    </location>
</feature>
<dbReference type="GO" id="GO:0015910">
    <property type="term" value="P:long-chain fatty acid import into peroxisome"/>
    <property type="evidence" value="ECO:0007669"/>
    <property type="project" value="TreeGrafter"/>
</dbReference>
<evidence type="ECO:0000256" key="4">
    <source>
        <dbReference type="ARBA" id="ARBA00023136"/>
    </source>
</evidence>
<evidence type="ECO:0000256" key="5">
    <source>
        <dbReference type="SAM" id="Phobius"/>
    </source>
</evidence>
<dbReference type="Proteomes" id="UP000789831">
    <property type="component" value="Unassembled WGS sequence"/>
</dbReference>
<dbReference type="Pfam" id="PF06472">
    <property type="entry name" value="ABC_membrane_2"/>
    <property type="match status" value="1"/>
</dbReference>
<keyword evidence="3 5" id="KW-1133">Transmembrane helix</keyword>
<dbReference type="EMBL" id="CAJVPL010001064">
    <property type="protein sequence ID" value="CAG8550382.1"/>
    <property type="molecule type" value="Genomic_DNA"/>
</dbReference>
<evidence type="ECO:0000256" key="1">
    <source>
        <dbReference type="ARBA" id="ARBA00022448"/>
    </source>
</evidence>
<organism evidence="7 8">
    <name type="scientific">Ambispora gerdemannii</name>
    <dbReference type="NCBI Taxonomy" id="144530"/>
    <lineage>
        <taxon>Eukaryota</taxon>
        <taxon>Fungi</taxon>
        <taxon>Fungi incertae sedis</taxon>
        <taxon>Mucoromycota</taxon>
        <taxon>Glomeromycotina</taxon>
        <taxon>Glomeromycetes</taxon>
        <taxon>Archaeosporales</taxon>
        <taxon>Ambisporaceae</taxon>
        <taxon>Ambispora</taxon>
    </lineage>
</organism>
<keyword evidence="2 5" id="KW-0812">Transmembrane</keyword>